<gene>
    <name evidence="1" type="ORF">RAM05_03910</name>
</gene>
<evidence type="ECO:0000313" key="2">
    <source>
        <dbReference type="Proteomes" id="UP001229773"/>
    </source>
</evidence>
<reference evidence="1 2" key="1">
    <citation type="submission" date="2023-08" db="EMBL/GenBank/DDBJ databases">
        <title>Complete genome sequences of 12 bacterial strains from the honey bee gut, resolved with long-read nanopore sequencing.</title>
        <authorList>
            <person name="Kwong W.K."/>
            <person name="Acheampong S."/>
            <person name="Polat M.F."/>
        </authorList>
    </citation>
    <scope>NUCLEOTIDE SEQUENCE [LARGE SCALE GENOMIC DNA]</scope>
    <source>
        <strain evidence="2">wkB9</strain>
    </source>
</reference>
<proteinExistence type="predicted"/>
<dbReference type="AlphaFoldDB" id="A0ABD7Z5P0"/>
<dbReference type="Proteomes" id="UP001229773">
    <property type="component" value="Chromosome"/>
</dbReference>
<organism evidence="1 2">
    <name type="scientific">Snodgrassella alvi</name>
    <dbReference type="NCBI Taxonomy" id="1196083"/>
    <lineage>
        <taxon>Bacteria</taxon>
        <taxon>Pseudomonadati</taxon>
        <taxon>Pseudomonadota</taxon>
        <taxon>Betaproteobacteria</taxon>
        <taxon>Neisseriales</taxon>
        <taxon>Neisseriaceae</taxon>
        <taxon>Snodgrassella</taxon>
    </lineage>
</organism>
<sequence length="204" mass="25302">MKEQDIYRDLCLATNDYFAAKIAYTDVFGTDIDLYVVIYRKDTWESYESFSFFGLASGADQKEWCKKAEKMVMQLDKPEDWKRPYRYCVARYAKQILKDDIFSENLNYNKDINDKYIYRYTMISRLKETALIKKLNLLTYEEKKQLFILKDWEKKAYRYEDVFYGVFCRRCMYEFLNDKEIFEKDYKRYEVEFERFRKEYELFR</sequence>
<dbReference type="GeneID" id="32536857"/>
<evidence type="ECO:0000313" key="1">
    <source>
        <dbReference type="EMBL" id="WLS99149.1"/>
    </source>
</evidence>
<dbReference type="EMBL" id="CP132375">
    <property type="protein sequence ID" value="WLS99149.1"/>
    <property type="molecule type" value="Genomic_DNA"/>
</dbReference>
<dbReference type="RefSeq" id="WP_025330100.1">
    <property type="nucleotide sequence ID" value="NZ_CP132375.1"/>
</dbReference>
<accession>A0ABD7Z5P0</accession>
<protein>
    <submittedName>
        <fullName evidence="1">Uncharacterized protein</fullName>
    </submittedName>
</protein>
<name>A0ABD7Z5P0_9NEIS</name>